<gene>
    <name evidence="7" type="ORF">H7B90_16530</name>
</gene>
<evidence type="ECO:0000256" key="3">
    <source>
        <dbReference type="ARBA" id="ARBA00023136"/>
    </source>
</evidence>
<evidence type="ECO:0000313" key="8">
    <source>
        <dbReference type="Proteomes" id="UP000553776"/>
    </source>
</evidence>
<keyword evidence="1" id="KW-1003">Cell membrane</keyword>
<evidence type="ECO:0000256" key="1">
    <source>
        <dbReference type="ARBA" id="ARBA00022475"/>
    </source>
</evidence>
<comment type="caution">
    <text evidence="7">The sequence shown here is derived from an EMBL/GenBank/DDBJ whole genome shotgun (WGS) entry which is preliminary data.</text>
</comment>
<dbReference type="RefSeq" id="WP_185137001.1">
    <property type="nucleotide sequence ID" value="NZ_BORM01000042.1"/>
</dbReference>
<evidence type="ECO:0000256" key="5">
    <source>
        <dbReference type="ARBA" id="ARBA00023288"/>
    </source>
</evidence>
<keyword evidence="2 6" id="KW-0732">Signal</keyword>
<dbReference type="Pfam" id="PF01547">
    <property type="entry name" value="SBP_bac_1"/>
    <property type="match status" value="1"/>
</dbReference>
<dbReference type="PANTHER" id="PTHR43649:SF33">
    <property type="entry name" value="POLYGALACTURONAN_RHAMNOGALACTURONAN-BINDING PROTEIN YTCQ"/>
    <property type="match status" value="1"/>
</dbReference>
<dbReference type="Proteomes" id="UP000553776">
    <property type="component" value="Unassembled WGS sequence"/>
</dbReference>
<accession>A0A841TXM6</accession>
<feature type="chain" id="PRO_5033023218" evidence="6">
    <location>
        <begin position="27"/>
        <end position="510"/>
    </location>
</feature>
<keyword evidence="5" id="KW-0449">Lipoprotein</keyword>
<protein>
    <submittedName>
        <fullName evidence="7">Extracellular solute-binding protein</fullName>
    </submittedName>
</protein>
<reference evidence="7 8" key="1">
    <citation type="submission" date="2020-08" db="EMBL/GenBank/DDBJ databases">
        <title>Cohnella phylogeny.</title>
        <authorList>
            <person name="Dunlap C."/>
        </authorList>
    </citation>
    <scope>NUCLEOTIDE SEQUENCE [LARGE SCALE GENOMIC DNA]</scope>
    <source>
        <strain evidence="7 8">DSM 25239</strain>
    </source>
</reference>
<dbReference type="SUPFAM" id="SSF53850">
    <property type="entry name" value="Periplasmic binding protein-like II"/>
    <property type="match status" value="1"/>
</dbReference>
<proteinExistence type="predicted"/>
<dbReference type="EMBL" id="JACJVR010000064">
    <property type="protein sequence ID" value="MBB6693016.1"/>
    <property type="molecule type" value="Genomic_DNA"/>
</dbReference>
<feature type="signal peptide" evidence="6">
    <location>
        <begin position="1"/>
        <end position="26"/>
    </location>
</feature>
<keyword evidence="3" id="KW-0472">Membrane</keyword>
<evidence type="ECO:0000256" key="6">
    <source>
        <dbReference type="SAM" id="SignalP"/>
    </source>
</evidence>
<sequence length="510" mass="58156">MTTRITQVRKWTTAAMAVTILVPTLAACSGKNEEDPNNRRTLRVGVMYGSAQEEQYLRQQFTDLFEFSHNNIDIEIVPAIDYTENQFEEQKPDQPQPDPIEKVKAIMTGANPVDVMILQDTAMLGNLVQENLLKQLDPLLKEDKIDVNDYVPAVIEGIKEQGDNQLYALAPTYTPSALFYNKKAFAKAGVDVPTAPLTWDDLFNLARRLKTGEGKDAKFGFTFNQWGYSNGYYDVQNYMAPLQLKMYDAKAEKMTVNTPQWEKVWTTITQLYKDHVFPSNEDLQVQMSEEDQNRYNPYIQQPFFNGKVAMVIGNYNMINDIETYNKNYQKFKGMEQLDWDVLPVPTFAEAPGVSNYIYLSSLATINAKAQNPDDAWEFVKFMNGKEWGKLRSRSSYEMPTLKEFVKVKDGMSYNIDAFTSIKPMYNSNSYAEQKLEQERPNLRYISQLAEIQYNKVIQGQKTVKEALAEFETKGNDLLQKIKLNPKGEMQGVFDDVYGGGGGGGVVRPLD</sequence>
<dbReference type="AlphaFoldDB" id="A0A841TXM6"/>
<keyword evidence="8" id="KW-1185">Reference proteome</keyword>
<dbReference type="PROSITE" id="PS51257">
    <property type="entry name" value="PROKAR_LIPOPROTEIN"/>
    <property type="match status" value="1"/>
</dbReference>
<dbReference type="InterPro" id="IPR050490">
    <property type="entry name" value="Bact_solute-bd_prot1"/>
</dbReference>
<dbReference type="PANTHER" id="PTHR43649">
    <property type="entry name" value="ARABINOSE-BINDING PROTEIN-RELATED"/>
    <property type="match status" value="1"/>
</dbReference>
<evidence type="ECO:0000256" key="2">
    <source>
        <dbReference type="ARBA" id="ARBA00022729"/>
    </source>
</evidence>
<name>A0A841TXM6_9BACL</name>
<evidence type="ECO:0000256" key="4">
    <source>
        <dbReference type="ARBA" id="ARBA00023139"/>
    </source>
</evidence>
<keyword evidence="4" id="KW-0564">Palmitate</keyword>
<evidence type="ECO:0000313" key="7">
    <source>
        <dbReference type="EMBL" id="MBB6693016.1"/>
    </source>
</evidence>
<organism evidence="7 8">
    <name type="scientific">Cohnella xylanilytica</name>
    <dbReference type="NCBI Taxonomy" id="557555"/>
    <lineage>
        <taxon>Bacteria</taxon>
        <taxon>Bacillati</taxon>
        <taxon>Bacillota</taxon>
        <taxon>Bacilli</taxon>
        <taxon>Bacillales</taxon>
        <taxon>Paenibacillaceae</taxon>
        <taxon>Cohnella</taxon>
    </lineage>
</organism>
<dbReference type="Gene3D" id="3.40.190.10">
    <property type="entry name" value="Periplasmic binding protein-like II"/>
    <property type="match status" value="1"/>
</dbReference>
<dbReference type="InterPro" id="IPR006059">
    <property type="entry name" value="SBP"/>
</dbReference>